<reference evidence="2" key="1">
    <citation type="submission" date="2016-08" db="EMBL/GenBank/DDBJ databases">
        <authorList>
            <person name="Varghese N."/>
            <person name="Submissions Spin"/>
        </authorList>
    </citation>
    <scope>NUCLEOTIDE SEQUENCE [LARGE SCALE GENOMIC DNA]</scope>
    <source>
        <strain evidence="2">P1-7</strain>
    </source>
</reference>
<protein>
    <submittedName>
        <fullName evidence="1">Error-prone DNA polymerase</fullName>
    </submittedName>
</protein>
<evidence type="ECO:0000313" key="2">
    <source>
        <dbReference type="Proteomes" id="UP000199205"/>
    </source>
</evidence>
<proteinExistence type="predicted"/>
<dbReference type="Proteomes" id="UP000199205">
    <property type="component" value="Unassembled WGS sequence"/>
</dbReference>
<dbReference type="EMBL" id="FMAF01000038">
    <property type="protein sequence ID" value="SCB51231.1"/>
    <property type="molecule type" value="Genomic_DNA"/>
</dbReference>
<dbReference type="AlphaFoldDB" id="A0A1C3XG41"/>
<sequence>MVPNLHEIQVAQARLYSILGNGEMAEDYGHVGLTLRSHPLSFLSADLGRGRIVTCRKAMRASDGTWLSRLRGPVLVR</sequence>
<organism evidence="1 2">
    <name type="scientific">Rhizobium lusitanum</name>
    <dbReference type="NCBI Taxonomy" id="293958"/>
    <lineage>
        <taxon>Bacteria</taxon>
        <taxon>Pseudomonadati</taxon>
        <taxon>Pseudomonadota</taxon>
        <taxon>Alphaproteobacteria</taxon>
        <taxon>Hyphomicrobiales</taxon>
        <taxon>Rhizobiaceae</taxon>
        <taxon>Rhizobium/Agrobacterium group</taxon>
        <taxon>Rhizobium</taxon>
    </lineage>
</organism>
<accession>A0A1C3XG41</accession>
<name>A0A1C3XG41_9HYPH</name>
<evidence type="ECO:0000313" key="1">
    <source>
        <dbReference type="EMBL" id="SCB51231.1"/>
    </source>
</evidence>
<gene>
    <name evidence="1" type="ORF">GA0061101_1385</name>
</gene>